<keyword evidence="1 3" id="KW-0732">Signal</keyword>
<dbReference type="Gene3D" id="2.40.40.10">
    <property type="entry name" value="RlpA-like domain"/>
    <property type="match status" value="1"/>
</dbReference>
<name>A0A556PMA4_9BACI</name>
<dbReference type="CDD" id="cd22786">
    <property type="entry name" value="DPBB_YuiC-like"/>
    <property type="match status" value="1"/>
</dbReference>
<evidence type="ECO:0000313" key="5">
    <source>
        <dbReference type="EMBL" id="TSJ65522.1"/>
    </source>
</evidence>
<comment type="caution">
    <text evidence="5">The sequence shown here is derived from an EMBL/GenBank/DDBJ whole genome shotgun (WGS) entry which is preliminary data.</text>
</comment>
<evidence type="ECO:0000313" key="6">
    <source>
        <dbReference type="Proteomes" id="UP000316425"/>
    </source>
</evidence>
<dbReference type="InterPro" id="IPR018392">
    <property type="entry name" value="LysM"/>
</dbReference>
<dbReference type="AlphaFoldDB" id="A0A556PMA4"/>
<dbReference type="InterPro" id="IPR010611">
    <property type="entry name" value="3D_dom"/>
</dbReference>
<dbReference type="GO" id="GO:0009254">
    <property type="term" value="P:peptidoglycan turnover"/>
    <property type="evidence" value="ECO:0007669"/>
    <property type="project" value="InterPro"/>
</dbReference>
<dbReference type="EMBL" id="VMHE01000009">
    <property type="protein sequence ID" value="TSJ65522.1"/>
    <property type="molecule type" value="Genomic_DNA"/>
</dbReference>
<dbReference type="Gene3D" id="3.10.350.10">
    <property type="entry name" value="LysM domain"/>
    <property type="match status" value="2"/>
</dbReference>
<dbReference type="InterPro" id="IPR051933">
    <property type="entry name" value="Resuscitation_pf_RpfB"/>
</dbReference>
<gene>
    <name evidence="5" type="ORF">FPQ13_06870</name>
</gene>
<dbReference type="SUPFAM" id="SSF54106">
    <property type="entry name" value="LysM domain"/>
    <property type="match status" value="2"/>
</dbReference>
<evidence type="ECO:0000256" key="3">
    <source>
        <dbReference type="SAM" id="SignalP"/>
    </source>
</evidence>
<feature type="domain" description="LysM" evidence="4">
    <location>
        <begin position="27"/>
        <end position="70"/>
    </location>
</feature>
<dbReference type="GO" id="GO:0019867">
    <property type="term" value="C:outer membrane"/>
    <property type="evidence" value="ECO:0007669"/>
    <property type="project" value="InterPro"/>
</dbReference>
<feature type="compositionally biased region" description="Low complexity" evidence="2">
    <location>
        <begin position="176"/>
        <end position="195"/>
    </location>
</feature>
<dbReference type="InterPro" id="IPR036908">
    <property type="entry name" value="RlpA-like_sf"/>
</dbReference>
<dbReference type="Proteomes" id="UP000316425">
    <property type="component" value="Unassembled WGS sequence"/>
</dbReference>
<dbReference type="OrthoDB" id="9798935at2"/>
<feature type="signal peptide" evidence="3">
    <location>
        <begin position="1"/>
        <end position="25"/>
    </location>
</feature>
<proteinExistence type="predicted"/>
<organism evidence="5 6">
    <name type="scientific">Allobacillus salarius</name>
    <dbReference type="NCBI Taxonomy" id="1955272"/>
    <lineage>
        <taxon>Bacteria</taxon>
        <taxon>Bacillati</taxon>
        <taxon>Bacillota</taxon>
        <taxon>Bacilli</taxon>
        <taxon>Bacillales</taxon>
        <taxon>Bacillaceae</taxon>
        <taxon>Allobacillus</taxon>
    </lineage>
</organism>
<keyword evidence="6" id="KW-1185">Reference proteome</keyword>
<dbReference type="Pfam" id="PF01476">
    <property type="entry name" value="LysM"/>
    <property type="match status" value="2"/>
</dbReference>
<feature type="domain" description="LysM" evidence="4">
    <location>
        <begin position="74"/>
        <end position="117"/>
    </location>
</feature>
<sequence>MRKTFLSLAGGLIISGAVFSSSVSAEETYQVKQGDYLNQIADKFDTTVSDIMEINNLEDTLIITGETLKIDATRTIEVVKGETLSKIANDFDVEVEDIKEWNDLDSDLILIGQELEIDIPFEKFNEKLEAREGGQAVQSSNNKAAASESSNQEKQSSNNKQEQTTEKQDKVKATKTTNQNTSSNQSSNQSQQSSQKEGRTLTVEATAYTANCAGCSGVTATGIDLNNNPNMKVIAVDPNVIPLGSRVHVEGYGEAIAGDTGGAINGNIIDLHVPTKAEAYQWGRKTVEVTILD</sequence>
<protein>
    <submittedName>
        <fullName evidence="5">LysM peptidoglycan-binding domain-containing protein</fullName>
    </submittedName>
</protein>
<evidence type="ECO:0000256" key="2">
    <source>
        <dbReference type="SAM" id="MobiDB-lite"/>
    </source>
</evidence>
<feature type="chain" id="PRO_5022242813" evidence="3">
    <location>
        <begin position="26"/>
        <end position="293"/>
    </location>
</feature>
<feature type="region of interest" description="Disordered" evidence="2">
    <location>
        <begin position="130"/>
        <end position="200"/>
    </location>
</feature>
<dbReference type="SUPFAM" id="SSF50685">
    <property type="entry name" value="Barwin-like endoglucanases"/>
    <property type="match status" value="1"/>
</dbReference>
<feature type="compositionally biased region" description="Low complexity" evidence="2">
    <location>
        <begin position="138"/>
        <end position="162"/>
    </location>
</feature>
<evidence type="ECO:0000256" key="1">
    <source>
        <dbReference type="ARBA" id="ARBA00022729"/>
    </source>
</evidence>
<accession>A0A556PMA4</accession>
<reference evidence="5 6" key="1">
    <citation type="submission" date="2019-07" db="EMBL/GenBank/DDBJ databases">
        <title>Allobacillus sp. nov. SKP isolated from shrimp paste of Euphausiacea.</title>
        <authorList>
            <person name="Kanchanasin P."/>
            <person name="Tanasupawat S."/>
            <person name="Shi W."/>
            <person name="Wu L."/>
            <person name="Ma J."/>
        </authorList>
    </citation>
    <scope>NUCLEOTIDE SEQUENCE [LARGE SCALE GENOMIC DNA]</scope>
    <source>
        <strain evidence="5 6">SKP4-8</strain>
    </source>
</reference>
<dbReference type="CDD" id="cd00118">
    <property type="entry name" value="LysM"/>
    <property type="match status" value="2"/>
</dbReference>
<dbReference type="PROSITE" id="PS51782">
    <property type="entry name" value="LYSM"/>
    <property type="match status" value="2"/>
</dbReference>
<dbReference type="PANTHER" id="PTHR39160">
    <property type="entry name" value="CELL WALL-BINDING PROTEIN YOCH"/>
    <property type="match status" value="1"/>
</dbReference>
<dbReference type="Pfam" id="PF06725">
    <property type="entry name" value="3D"/>
    <property type="match status" value="1"/>
</dbReference>
<dbReference type="SMART" id="SM00257">
    <property type="entry name" value="LysM"/>
    <property type="match status" value="2"/>
</dbReference>
<dbReference type="RefSeq" id="WP_144088596.1">
    <property type="nucleotide sequence ID" value="NZ_VMHE01000009.1"/>
</dbReference>
<dbReference type="InterPro" id="IPR036779">
    <property type="entry name" value="LysM_dom_sf"/>
</dbReference>
<evidence type="ECO:0000259" key="4">
    <source>
        <dbReference type="PROSITE" id="PS51782"/>
    </source>
</evidence>
<feature type="compositionally biased region" description="Basic and acidic residues" evidence="2">
    <location>
        <begin position="163"/>
        <end position="172"/>
    </location>
</feature>
<dbReference type="PANTHER" id="PTHR39160:SF6">
    <property type="entry name" value="CELL WALL-BINDING PROTEIN YOCH"/>
    <property type="match status" value="1"/>
</dbReference>
<dbReference type="GO" id="GO:0004553">
    <property type="term" value="F:hydrolase activity, hydrolyzing O-glycosyl compounds"/>
    <property type="evidence" value="ECO:0007669"/>
    <property type="project" value="InterPro"/>
</dbReference>